<feature type="compositionally biased region" description="Basic and acidic residues" evidence="2">
    <location>
        <begin position="2884"/>
        <end position="2897"/>
    </location>
</feature>
<dbReference type="PANTHER" id="PTHR15742">
    <property type="entry name" value="GIRDIN"/>
    <property type="match status" value="1"/>
</dbReference>
<feature type="compositionally biased region" description="Polar residues" evidence="2">
    <location>
        <begin position="743"/>
        <end position="767"/>
    </location>
</feature>
<feature type="coiled-coil region" evidence="1">
    <location>
        <begin position="1731"/>
        <end position="1783"/>
    </location>
</feature>
<feature type="coiled-coil region" evidence="1">
    <location>
        <begin position="1372"/>
        <end position="1467"/>
    </location>
</feature>
<accession>A0A8B6C6R4</accession>
<feature type="region of interest" description="Disordered" evidence="2">
    <location>
        <begin position="1308"/>
        <end position="1345"/>
    </location>
</feature>
<feature type="compositionally biased region" description="Basic and acidic residues" evidence="2">
    <location>
        <begin position="136"/>
        <end position="155"/>
    </location>
</feature>
<feature type="compositionally biased region" description="Polar residues" evidence="2">
    <location>
        <begin position="579"/>
        <end position="592"/>
    </location>
</feature>
<feature type="compositionally biased region" description="Basic and acidic residues" evidence="2">
    <location>
        <begin position="1327"/>
        <end position="1341"/>
    </location>
</feature>
<feature type="region of interest" description="Disordered" evidence="2">
    <location>
        <begin position="2809"/>
        <end position="2923"/>
    </location>
</feature>
<feature type="coiled-coil region" evidence="1">
    <location>
        <begin position="1628"/>
        <end position="1662"/>
    </location>
</feature>
<feature type="compositionally biased region" description="Basic and acidic residues" evidence="2">
    <location>
        <begin position="593"/>
        <end position="603"/>
    </location>
</feature>
<feature type="compositionally biased region" description="Basic and acidic residues" evidence="2">
    <location>
        <begin position="470"/>
        <end position="508"/>
    </location>
</feature>
<evidence type="ECO:0000256" key="2">
    <source>
        <dbReference type="SAM" id="MobiDB-lite"/>
    </source>
</evidence>
<feature type="coiled-coil region" evidence="1">
    <location>
        <begin position="1819"/>
        <end position="1930"/>
    </location>
</feature>
<evidence type="ECO:0000256" key="1">
    <source>
        <dbReference type="SAM" id="Coils"/>
    </source>
</evidence>
<dbReference type="InterPro" id="IPR049885">
    <property type="entry name" value="MTCL1-3"/>
</dbReference>
<feature type="compositionally biased region" description="Basic and acidic residues" evidence="2">
    <location>
        <begin position="44"/>
        <end position="117"/>
    </location>
</feature>
<evidence type="ECO:0000313" key="3">
    <source>
        <dbReference type="EMBL" id="VDI00771.1"/>
    </source>
</evidence>
<feature type="compositionally biased region" description="Basic and acidic residues" evidence="2">
    <location>
        <begin position="342"/>
        <end position="428"/>
    </location>
</feature>
<reference evidence="3" key="1">
    <citation type="submission" date="2018-11" db="EMBL/GenBank/DDBJ databases">
        <authorList>
            <person name="Alioto T."/>
            <person name="Alioto T."/>
        </authorList>
    </citation>
    <scope>NUCLEOTIDE SEQUENCE</scope>
</reference>
<feature type="coiled-coil region" evidence="1">
    <location>
        <begin position="1577"/>
        <end position="1604"/>
    </location>
</feature>
<feature type="coiled-coil region" evidence="1">
    <location>
        <begin position="1176"/>
        <end position="1210"/>
    </location>
</feature>
<dbReference type="PANTHER" id="PTHR15742:SF5">
    <property type="entry name" value="GIRDIN"/>
    <property type="match status" value="1"/>
</dbReference>
<organism evidence="3 4">
    <name type="scientific">Mytilus galloprovincialis</name>
    <name type="common">Mediterranean mussel</name>
    <dbReference type="NCBI Taxonomy" id="29158"/>
    <lineage>
        <taxon>Eukaryota</taxon>
        <taxon>Metazoa</taxon>
        <taxon>Spiralia</taxon>
        <taxon>Lophotrochozoa</taxon>
        <taxon>Mollusca</taxon>
        <taxon>Bivalvia</taxon>
        <taxon>Autobranchia</taxon>
        <taxon>Pteriomorphia</taxon>
        <taxon>Mytilida</taxon>
        <taxon>Mytiloidea</taxon>
        <taxon>Mytilidae</taxon>
        <taxon>Mytilinae</taxon>
        <taxon>Mytilus</taxon>
    </lineage>
</organism>
<feature type="compositionally biased region" description="Basic and acidic residues" evidence="2">
    <location>
        <begin position="650"/>
        <end position="674"/>
    </location>
</feature>
<feature type="compositionally biased region" description="Polar residues" evidence="2">
    <location>
        <begin position="638"/>
        <end position="649"/>
    </location>
</feature>
<feature type="coiled-coil region" evidence="1">
    <location>
        <begin position="1108"/>
        <end position="1149"/>
    </location>
</feature>
<feature type="compositionally biased region" description="Polar residues" evidence="2">
    <location>
        <begin position="782"/>
        <end position="791"/>
    </location>
</feature>
<name>A0A8B6C6R4_MYTGA</name>
<feature type="compositionally biased region" description="Basic and acidic residues" evidence="2">
    <location>
        <begin position="164"/>
        <end position="283"/>
    </location>
</feature>
<proteinExistence type="predicted"/>
<sequence length="2940" mass="337642">MSTEDLARSREGSKEPEVICAVCLKFEPQAWRKKFCKNCFHSLDEHSTDGEKETGHEKLDIEKNLLKKAEDNETTDKKFDKILKDKLAKDDKNKSNKPSTDKPNSESDKTPQKHDLKTSSIADKFNKKITGSALSEKGKSETSTKATEKHDDKDQSSVTNKLKGKFEINKKPNDKTTDVKDGKVDTKTDKPEPKLDNDKAKLWGSKSKFEQKSSEKENKTDSEKKEIEKTKTWGAKSKFEPKSQDVKDEKIGGEKKDEKKVGDDEHKAGVKQFKPPEKQDTKMKWKNAWGSTLANKKQDDSKKDETTEDKLKIEGKENESGKDSIRSKFESKGTGNLFGVTKKTEPSIKDKIEEKTKAEEKKEDSTKKTESKDIKEDKGKSWANRNLKESDKLKETEKSKFGDKNIPKEIEKSKFGDLKDNTRSKLGDNKMTTSVKEPEKTKFGDKPAVNKEPEKSKFGDNRANLFEQKNTLKDKTEELKKAEKDIKKKEDAKEKTDDSKSKLDDKKTSLWGSKSKFETNKIDDKKTNKFNIELKKSDGKISKPPDDKSGGTETKSEIENKKNEKLEGKLKLDIKKAESVNTSGKDSGQSVSDWRKEKYEKLSKTPTTTTPGKILDKKAYSRSKSDTLVTDKDEKESSVTSTSVKMQPSSDKKEHNLSSKSSDVKQSEIPDTQRKIGRSPIIQPTQDQKEEFSGINDEVKDEGETTASKESLPKLNTDAINKIKDAAKFLLDDDFDDGRYNSLGRTTSGNKSTPSQQATPSLQSSAKSEADDKTGSHKKSSVQENSSVSKKQQGKHDVENVFNEKFNSEAEKLRKQLKQMEERCSELEEENKNLKNGLLENEKHSGRLMKQKQDVENQIKVLQKNLSSLESKCSKFETENTNLVERIKKVQSKSSTNEDLKSAHMEELNYLRERLGKGENIVDELRNDNENLKQEILDLKSEMEEMYDTFRDQEAEEFREIQKEMEMHAKNCRVLSFKLRKYERQNEQYEAEKENYEDKIQSLQNQISDGDMRSHIRDVEDELRLAKEVSVRLHDELDILEEKKCKVEDENHQLTQILEQSDKKQFKLEMEVDKLRDQVLIGRIGQQGSQEQDMSQLTRDLFDSMERETDLKDQLQFAEEEVKDLRRKKDELDEENENLSVQLKKMSASKITKYKDSKKLDDPDFTEAEIELKVHLELNEQELMVARRKIQDLENENENLLEQSKVLKDELSHKEHLLALPQPPLSPNTYYEERLKEMNFGADELRWKIIEKDREIEKLSAEVLQTRQSKLRKSRSLETDFYGERKKLLDLDLSENVDFRDKVISEARGTHSPEQLQHHKPYTTCNDSRDNKNQEINKSPDDGINSSFAIQTQFYSRSKLREPSNSLNQSFSNDNLEQLKTLQDSVDNLQEKITKLEAENVSLKEKFTPETEDTEGETREELMDKILDMEDDAENLASELKKKDTEIKSLQAEVTSLKKTVEIKESDFRRKELELLRDLDYAQEKSDVLSNLLDIVKDRADAAEAELERLAEESRSTSAASENSARTVSVLSDISFGSDEVFVEGASRESSAPGSPESASRRKVIHKDWEGQFRKRIHCLERILAEERQKLAASEKKLALVSTETLSTAMSDDAKLHEREKEILHSDLQETKKHLRIASDQIHGLKERIGSLEDENSKLKNSFWENQPTLEDDDRTLSGSIDTVLSVGTPSGSIDTVLSVGSSERLHEDVGDSEEYIDTNVENEASEKEDIEYFRKRVASLEARLEEANDIWKSKSTATEKEKLELEEELSKLTEMCDQLRVASNSFKMREDKALKLNKEYSNTIKEKQSMLDRKDDIIQEHVDIIKQREDDLQQLLDQISQRDNNIRELRESVRSRDDRLKEKDEILQSLNNGTDEKQEEINFLNSEMSDNISQIKEKDEKLKELTERIENYENNKKESNIQIENERLKLELEDMAYSIGKVHTDNNTLQTEMEKTKQALSEAMVLWNKDRSTLGQELTVAREKLSIYEASIDKKESQAAQMMRKETHKCLEQREKLQHELRILKVEHDANIRTLKNEKLKLQDELTQTIRQLTTEMSNNDKMASDLERLKNQEEVAFQIQHHEKVLRAEYMAMKVRFETRLDNLQKEHSRLLTILDQMQHEKVLNHEIIKGVQKQMSLMKDNYHKNLEKSKEQSETLGRHIKELEGARDLAMDLQKKVESLKRQLEDQEYERAELVDKITAQRSEWEIERSNKQSKINELEERLAMINNAQSRTKDMQSRMEVAWNRERAEQKRLLSEAHNLAMDLQQQLKGRDDERLHEKRALLEQLRVLRKQLDEEQINHREQQSKSGTRDEQLCDLERRLKEVKDKAEKEHESSLKDQADLVRRLGEMRRQHKRDQRMMEDVLSGLTRLRELASIVVASENNGEVSDNELEQRLETLETKGDVGAAASEETAIHTEDIRQRINDVVLNYIKEALKEIHFAAENIARPRDISDEQRKQMRRSLSSSELDSLKEDFVTETLGTKELEFLKQKYGPITPDSPIKYQRSISGSDMKEDTEDILPGIQMGSMADRRHNIMSTVHKEQGLTTKFPDPPPSFLLPRCINSTLSSSQTVTRYSKETNKTTTVRPIPKSISIDTCLLKATKMSPQDSAQSSLSHSPVALETTTHCSFQQNLTPIPVTHIVPSRNALSASAETVTPKTARRQFFADNVSEPSVHRPWPGRSRSHDSVSKREREGIVGNIGIEKDETMSENSLNENVDVYVNLSSDIDDQVQLQEEDDLLSPVKESKSDKKKRKAATRSISLDSSSVKKTLAKAGVSVMSPAAPSALTPSDIFAAVKRKFKTNIKRSSSLSEKELHSVRSNGSHNSSSTSTISKTDSLQEMKNTFEPPLSGLPPKSILIPPPTPPISSMQRKVLPLMADEITKTKRAREDKKDKSKKRQRSKSAERARTGPSFLEQPIVRQDIIPQSRVLGFETSV</sequence>
<feature type="coiled-coil region" evidence="1">
    <location>
        <begin position="915"/>
        <end position="1078"/>
    </location>
</feature>
<feature type="coiled-coil region" evidence="1">
    <location>
        <begin position="1986"/>
        <end position="2123"/>
    </location>
</feature>
<feature type="compositionally biased region" description="Low complexity" evidence="2">
    <location>
        <begin position="2822"/>
        <end position="2840"/>
    </location>
</feature>
<feature type="compositionally biased region" description="Basic and acidic residues" evidence="2">
    <location>
        <begin position="296"/>
        <end position="331"/>
    </location>
</feature>
<feature type="compositionally biased region" description="Low complexity" evidence="2">
    <location>
        <begin position="2851"/>
        <end position="2862"/>
    </location>
</feature>
<feature type="region of interest" description="Disordered" evidence="2">
    <location>
        <begin position="44"/>
        <end position="717"/>
    </location>
</feature>
<dbReference type="Proteomes" id="UP000596742">
    <property type="component" value="Unassembled WGS sequence"/>
</dbReference>
<feature type="coiled-coil region" evidence="1">
    <location>
        <begin position="2149"/>
        <end position="2310"/>
    </location>
</feature>
<feature type="compositionally biased region" description="Basic and acidic residues" evidence="2">
    <location>
        <begin position="515"/>
        <end position="578"/>
    </location>
</feature>
<feature type="region of interest" description="Disordered" evidence="2">
    <location>
        <begin position="731"/>
        <end position="806"/>
    </location>
</feature>
<gene>
    <name evidence="3" type="ORF">MGAL_10B002477</name>
</gene>
<feature type="compositionally biased region" description="Basic and acidic residues" evidence="2">
    <location>
        <begin position="436"/>
        <end position="460"/>
    </location>
</feature>
<feature type="compositionally biased region" description="Basic and acidic residues" evidence="2">
    <location>
        <begin position="614"/>
        <end position="637"/>
    </location>
</feature>
<feature type="region of interest" description="Disordered" evidence="2">
    <location>
        <begin position="2738"/>
        <end position="2768"/>
    </location>
</feature>
<comment type="caution">
    <text evidence="3">The sequence shown here is derived from an EMBL/GenBank/DDBJ whole genome shotgun (WGS) entry which is preliminary data.</text>
</comment>
<keyword evidence="1" id="KW-0175">Coiled coil</keyword>
<feature type="region of interest" description="Disordered" evidence="2">
    <location>
        <begin position="2675"/>
        <end position="2695"/>
    </location>
</feature>
<keyword evidence="4" id="KW-1185">Reference proteome</keyword>
<protein>
    <submittedName>
        <fullName evidence="3">Uncharacterized protein</fullName>
    </submittedName>
</protein>
<dbReference type="OrthoDB" id="10036174at2759"/>
<dbReference type="EMBL" id="UYJE01001270">
    <property type="protein sequence ID" value="VDI00771.1"/>
    <property type="molecule type" value="Genomic_DNA"/>
</dbReference>
<feature type="coiled-coil region" evidence="1">
    <location>
        <begin position="1493"/>
        <end position="1520"/>
    </location>
</feature>
<evidence type="ECO:0000313" key="4">
    <source>
        <dbReference type="Proteomes" id="UP000596742"/>
    </source>
</evidence>